<accession>A0ABU7S3Q0</accession>
<evidence type="ECO:0000256" key="1">
    <source>
        <dbReference type="ARBA" id="ARBA00011028"/>
    </source>
</evidence>
<feature type="region of interest" description="Disordered" evidence="5">
    <location>
        <begin position="128"/>
        <end position="152"/>
    </location>
</feature>
<dbReference type="SUPFAM" id="SSF53807">
    <property type="entry name" value="Helical backbone' metal receptor"/>
    <property type="match status" value="1"/>
</dbReference>
<protein>
    <submittedName>
        <fullName evidence="8">Metal ABC transporter substrate-binding protein</fullName>
    </submittedName>
</protein>
<dbReference type="Pfam" id="PF01297">
    <property type="entry name" value="ZnuA"/>
    <property type="match status" value="1"/>
</dbReference>
<proteinExistence type="inferred from homology"/>
<dbReference type="Proteomes" id="UP001332243">
    <property type="component" value="Unassembled WGS sequence"/>
</dbReference>
<organism evidence="8 9">
    <name type="scientific">Plantactinospora sonchi</name>
    <dbReference type="NCBI Taxonomy" id="1544735"/>
    <lineage>
        <taxon>Bacteria</taxon>
        <taxon>Bacillati</taxon>
        <taxon>Actinomycetota</taxon>
        <taxon>Actinomycetes</taxon>
        <taxon>Micromonosporales</taxon>
        <taxon>Micromonosporaceae</taxon>
        <taxon>Plantactinospora</taxon>
    </lineage>
</organism>
<dbReference type="InterPro" id="IPR006128">
    <property type="entry name" value="Lipoprotein_PsaA-like"/>
</dbReference>
<comment type="similarity">
    <text evidence="1 4">Belongs to the bacterial solute-binding protein 9 family.</text>
</comment>
<sequence>MLIRSASRSVALAAAGLLALATATACADDGPGNDPDRVDIVAAFYPLQFVAERIGGDAVQVTNLVKPGAEPHDLELNPGQVGQISDADLVVYLAGFQPAVDEAIQQQGGDRTFDVGTVQPLLDAAASDHVHEGEGEGAGEEHEEATGHKDPHVWLDPTRLATIGDRLAEQLGAADPDRAADFTARARTLRTDLETLDSEYAKGLQTCQRRELVTSHTAFAYLAERYHLEQIGLSGLTPEDEPPAARLAEIANEAREHHATTIFFETLVSPKVAETVAREIGAKTAVLDPIEGLQPGSTGDYLSVMRDNLGAIRTALGCS</sequence>
<dbReference type="RefSeq" id="WP_331213785.1">
    <property type="nucleotide sequence ID" value="NZ_JAZGQK010000006.1"/>
</dbReference>
<dbReference type="PRINTS" id="PR00690">
    <property type="entry name" value="ADHESNFAMILY"/>
</dbReference>
<gene>
    <name evidence="7" type="ORF">V1633_09365</name>
    <name evidence="8" type="ORF">V1633_33325</name>
</gene>
<keyword evidence="3 6" id="KW-0732">Signal</keyword>
<dbReference type="PROSITE" id="PS51257">
    <property type="entry name" value="PROKAR_LIPOPROTEIN"/>
    <property type="match status" value="1"/>
</dbReference>
<dbReference type="Gene3D" id="3.40.50.1980">
    <property type="entry name" value="Nitrogenase molybdenum iron protein domain"/>
    <property type="match status" value="2"/>
</dbReference>
<dbReference type="EMBL" id="JAZGQK010000006">
    <property type="protein sequence ID" value="MEE6258694.1"/>
    <property type="molecule type" value="Genomic_DNA"/>
</dbReference>
<dbReference type="EMBL" id="JAZGQK010000037">
    <property type="protein sequence ID" value="MEE6263371.1"/>
    <property type="molecule type" value="Genomic_DNA"/>
</dbReference>
<evidence type="ECO:0000313" key="9">
    <source>
        <dbReference type="Proteomes" id="UP001332243"/>
    </source>
</evidence>
<dbReference type="PANTHER" id="PTHR42953:SF3">
    <property type="entry name" value="HIGH-AFFINITY ZINC UPTAKE SYSTEM PROTEIN ZNUA"/>
    <property type="match status" value="1"/>
</dbReference>
<evidence type="ECO:0000313" key="7">
    <source>
        <dbReference type="EMBL" id="MEE6258694.1"/>
    </source>
</evidence>
<comment type="caution">
    <text evidence="8">The sequence shown here is derived from an EMBL/GenBank/DDBJ whole genome shotgun (WGS) entry which is preliminary data.</text>
</comment>
<feature type="chain" id="PRO_5045032732" evidence="6">
    <location>
        <begin position="28"/>
        <end position="319"/>
    </location>
</feature>
<keyword evidence="2 4" id="KW-0813">Transport</keyword>
<evidence type="ECO:0000256" key="4">
    <source>
        <dbReference type="RuleBase" id="RU003512"/>
    </source>
</evidence>
<keyword evidence="9" id="KW-1185">Reference proteome</keyword>
<dbReference type="InterPro" id="IPR050492">
    <property type="entry name" value="Bact_metal-bind_prot9"/>
</dbReference>
<evidence type="ECO:0000256" key="5">
    <source>
        <dbReference type="SAM" id="MobiDB-lite"/>
    </source>
</evidence>
<evidence type="ECO:0000256" key="6">
    <source>
        <dbReference type="SAM" id="SignalP"/>
    </source>
</evidence>
<reference evidence="8 9" key="1">
    <citation type="submission" date="2024-01" db="EMBL/GenBank/DDBJ databases">
        <title>Genome insights into Plantactinospora sonchi sp. nov.</title>
        <authorList>
            <person name="Wang L."/>
        </authorList>
    </citation>
    <scope>NUCLEOTIDE SEQUENCE [LARGE SCALE GENOMIC DNA]</scope>
    <source>
        <strain evidence="8 9">NEAU-QY2</strain>
    </source>
</reference>
<evidence type="ECO:0000256" key="3">
    <source>
        <dbReference type="ARBA" id="ARBA00022729"/>
    </source>
</evidence>
<dbReference type="PANTHER" id="PTHR42953">
    <property type="entry name" value="HIGH-AFFINITY ZINC UPTAKE SYSTEM PROTEIN ZNUA-RELATED"/>
    <property type="match status" value="1"/>
</dbReference>
<evidence type="ECO:0000256" key="2">
    <source>
        <dbReference type="ARBA" id="ARBA00022448"/>
    </source>
</evidence>
<feature type="signal peptide" evidence="6">
    <location>
        <begin position="1"/>
        <end position="27"/>
    </location>
</feature>
<evidence type="ECO:0000313" key="8">
    <source>
        <dbReference type="EMBL" id="MEE6263371.1"/>
    </source>
</evidence>
<name>A0ABU7S3Q0_9ACTN</name>
<dbReference type="InterPro" id="IPR006127">
    <property type="entry name" value="ZnuA-like"/>
</dbReference>